<reference evidence="1" key="1">
    <citation type="submission" date="2022-11" db="EMBL/GenBank/DDBJ databases">
        <title>Genome Sequence of Boeremia exigua.</title>
        <authorList>
            <person name="Buettner E."/>
        </authorList>
    </citation>
    <scope>NUCLEOTIDE SEQUENCE</scope>
    <source>
        <strain evidence="1">CU02</strain>
    </source>
</reference>
<name>A0ACC2IIS4_9PLEO</name>
<accession>A0ACC2IIS4</accession>
<keyword evidence="2" id="KW-1185">Reference proteome</keyword>
<protein>
    <submittedName>
        <fullName evidence="1">Uncharacterized protein</fullName>
    </submittedName>
</protein>
<gene>
    <name evidence="1" type="ORF">OPT61_g3172</name>
</gene>
<evidence type="ECO:0000313" key="2">
    <source>
        <dbReference type="Proteomes" id="UP001153331"/>
    </source>
</evidence>
<proteinExistence type="predicted"/>
<comment type="caution">
    <text evidence="1">The sequence shown here is derived from an EMBL/GenBank/DDBJ whole genome shotgun (WGS) entry which is preliminary data.</text>
</comment>
<organism evidence="1 2">
    <name type="scientific">Boeremia exigua</name>
    <dbReference type="NCBI Taxonomy" id="749465"/>
    <lineage>
        <taxon>Eukaryota</taxon>
        <taxon>Fungi</taxon>
        <taxon>Dikarya</taxon>
        <taxon>Ascomycota</taxon>
        <taxon>Pezizomycotina</taxon>
        <taxon>Dothideomycetes</taxon>
        <taxon>Pleosporomycetidae</taxon>
        <taxon>Pleosporales</taxon>
        <taxon>Pleosporineae</taxon>
        <taxon>Didymellaceae</taxon>
        <taxon>Boeremia</taxon>
    </lineage>
</organism>
<dbReference type="EMBL" id="JAPHNI010000158">
    <property type="protein sequence ID" value="KAJ8115096.1"/>
    <property type="molecule type" value="Genomic_DNA"/>
</dbReference>
<evidence type="ECO:0000313" key="1">
    <source>
        <dbReference type="EMBL" id="KAJ8115096.1"/>
    </source>
</evidence>
<dbReference type="Proteomes" id="UP001153331">
    <property type="component" value="Unassembled WGS sequence"/>
</dbReference>
<sequence length="451" mass="49228">MPSRSRNYSRATAIDEFVRFRGSYKCALWLCAESLLRASQNRTLYLCPTKTLPTKSSLNSSIPETRPLPPQDYRKARLSVMPINNAAWIPADKQSLIVGEAPYPTPGPKEIVLRNRAIAINPIDWIQQSQGTAFGFRWIKFPFILGNDVAGEVVEIGNQVKRFKVGDRVLGQAMATDQKINNAAYGAFQLYTVILEQVACPIPDHMSFEVASVLPLGFTTAAAGLFGEDQLGLQYPQLEPEKKEKTVLIWGGSTSVGCNAIQLATAAGYDVITTCSPKNFDLVKSLGAIAAFDYRDPCVNNDIVRAMAGKSLAGAISIGQDSMFHCLDILARCEGDKRLAMATFPVPDPSQPRRFAALQILLYAAISMISITVKARLGGIKIGFIWGSVVDSPVGDAVYRDFLPKALANNSFTAMPEPKVIGDGLEMVQEAMYIQKQGVSAKKVVVRLNEK</sequence>